<organism evidence="1 2">
    <name type="scientific">Legionella dresdenensis</name>
    <dbReference type="NCBI Taxonomy" id="450200"/>
    <lineage>
        <taxon>Bacteria</taxon>
        <taxon>Pseudomonadati</taxon>
        <taxon>Pseudomonadota</taxon>
        <taxon>Gammaproteobacteria</taxon>
        <taxon>Legionellales</taxon>
        <taxon>Legionellaceae</taxon>
        <taxon>Legionella</taxon>
    </lineage>
</organism>
<evidence type="ECO:0008006" key="3">
    <source>
        <dbReference type="Google" id="ProtNLM"/>
    </source>
</evidence>
<reference evidence="2" key="1">
    <citation type="journal article" date="2019" name="Int. J. Syst. Evol. Microbiol.">
        <title>The Global Catalogue of Microorganisms (GCM) 10K type strain sequencing project: providing services to taxonomists for standard genome sequencing and annotation.</title>
        <authorList>
            <consortium name="The Broad Institute Genomics Platform"/>
            <consortium name="The Broad Institute Genome Sequencing Center for Infectious Disease"/>
            <person name="Wu L."/>
            <person name="Ma J."/>
        </authorList>
    </citation>
    <scope>NUCLEOTIDE SEQUENCE [LARGE SCALE GENOMIC DNA]</scope>
    <source>
        <strain evidence="2">CCUG 59858</strain>
    </source>
</reference>
<accession>A0ABV8CBY8</accession>
<name>A0ABV8CBY8_9GAMM</name>
<dbReference type="RefSeq" id="WP_382340531.1">
    <property type="nucleotide sequence ID" value="NZ_JBHSAB010000001.1"/>
</dbReference>
<dbReference type="Gene3D" id="1.25.40.20">
    <property type="entry name" value="Ankyrin repeat-containing domain"/>
    <property type="match status" value="1"/>
</dbReference>
<evidence type="ECO:0000313" key="2">
    <source>
        <dbReference type="Proteomes" id="UP001595758"/>
    </source>
</evidence>
<gene>
    <name evidence="1" type="ORF">ACFORL_01850</name>
</gene>
<dbReference type="Proteomes" id="UP001595758">
    <property type="component" value="Unassembled WGS sequence"/>
</dbReference>
<protein>
    <recommendedName>
        <fullName evidence="3">Ankyrin repeat protein</fullName>
    </recommendedName>
</protein>
<dbReference type="InterPro" id="IPR036770">
    <property type="entry name" value="Ankyrin_rpt-contain_sf"/>
</dbReference>
<proteinExistence type="predicted"/>
<sequence length="260" mass="30517">MKYNNYSAVCWVAQTGNIAILQHLEKALAADQKKSALNVNNYMPFVLAAENDHMDVIKFFENWLKDEDEEIRMALKRYEYNVFRKLSHTDKLDFVKHFESYLTDEDKKELARASNYYVLRQTKLKNQPEMHEHFKAHLRVEDLLSQVKTICDNEAYWKDKDCDNAVALPETIKAVQAIIKEKDADPEACIIAIQQYCQKQHDQHSRMSPRMFSGHQKFTNEFCSLLAEIDIQDLKPSADKISQQLDRKFSEAIKYQTHTM</sequence>
<comment type="caution">
    <text evidence="1">The sequence shown here is derived from an EMBL/GenBank/DDBJ whole genome shotgun (WGS) entry which is preliminary data.</text>
</comment>
<evidence type="ECO:0000313" key="1">
    <source>
        <dbReference type="EMBL" id="MFC3907825.1"/>
    </source>
</evidence>
<dbReference type="EMBL" id="JBHSAB010000001">
    <property type="protein sequence ID" value="MFC3907825.1"/>
    <property type="molecule type" value="Genomic_DNA"/>
</dbReference>
<keyword evidence="2" id="KW-1185">Reference proteome</keyword>